<dbReference type="Gene3D" id="3.90.190.10">
    <property type="entry name" value="Protein tyrosine phosphatase superfamily"/>
    <property type="match status" value="1"/>
</dbReference>
<dbReference type="EMBL" id="LDJH01000011">
    <property type="protein sequence ID" value="KRG58296.1"/>
    <property type="molecule type" value="Genomic_DNA"/>
</dbReference>
<keyword evidence="3" id="KW-1185">Reference proteome</keyword>
<dbReference type="InterPro" id="IPR029021">
    <property type="entry name" value="Prot-tyrosine_phosphatase-like"/>
</dbReference>
<comment type="caution">
    <text evidence="2">The sequence shown here is derived from an EMBL/GenBank/DDBJ whole genome shotgun (WGS) entry which is preliminary data.</text>
</comment>
<protein>
    <recommendedName>
        <fullName evidence="1">Beta-lactamase hydrolase-like protein phosphatase-like domain-containing protein</fullName>
    </recommendedName>
</protein>
<dbReference type="InterPro" id="IPR005939">
    <property type="entry name" value="BLH_phosphatase-like"/>
</dbReference>
<reference evidence="2 3" key="1">
    <citation type="submission" date="2015-05" db="EMBL/GenBank/DDBJ databases">
        <title>Genome sequencing and analysis of members of genus Stenotrophomonas.</title>
        <authorList>
            <person name="Patil P.P."/>
            <person name="Midha S."/>
            <person name="Patil P.B."/>
        </authorList>
    </citation>
    <scope>NUCLEOTIDE SEQUENCE [LARGE SCALE GENOMIC DNA]</scope>
    <source>
        <strain evidence="2 3">DSM 17805</strain>
    </source>
</reference>
<dbReference type="PATRIC" id="fig|266128.3.peg.157"/>
<evidence type="ECO:0000259" key="1">
    <source>
        <dbReference type="Pfam" id="PF04273"/>
    </source>
</evidence>
<accession>A0A0R0C011</accession>
<dbReference type="Pfam" id="PF04273">
    <property type="entry name" value="BLH_phosphatase"/>
    <property type="match status" value="1"/>
</dbReference>
<dbReference type="STRING" id="266128.ABB25_06460"/>
<dbReference type="CDD" id="cd14503">
    <property type="entry name" value="PTP-bact"/>
    <property type="match status" value="1"/>
</dbReference>
<evidence type="ECO:0000313" key="2">
    <source>
        <dbReference type="EMBL" id="KRG58296.1"/>
    </source>
</evidence>
<dbReference type="GO" id="GO:0016787">
    <property type="term" value="F:hydrolase activity"/>
    <property type="evidence" value="ECO:0007669"/>
    <property type="project" value="InterPro"/>
</dbReference>
<dbReference type="SUPFAM" id="SSF52799">
    <property type="entry name" value="(Phosphotyrosine protein) phosphatases II"/>
    <property type="match status" value="1"/>
</dbReference>
<feature type="domain" description="Beta-lactamase hydrolase-like protein phosphatase-like" evidence="1">
    <location>
        <begin position="25"/>
        <end position="118"/>
    </location>
</feature>
<gene>
    <name evidence="2" type="ORF">ABB25_06460</name>
</gene>
<sequence length="152" mass="16205">MFPSPDRERSPMSLPEAYAPLRYAAGQISHDQWPALKQAGLAAVINLRPDSEQPGVDEAALVRAAGLAYHALPIASGDDLDRVRVAHFAELLQTHAEQPLLIHCASANRVGALVALHAAWHQGMAAEEAIALGRRAGLLGLEPCVRELLADA</sequence>
<dbReference type="AlphaFoldDB" id="A0A0R0C011"/>
<organism evidence="2 3">
    <name type="scientific">Stenotrophomonas koreensis</name>
    <dbReference type="NCBI Taxonomy" id="266128"/>
    <lineage>
        <taxon>Bacteria</taxon>
        <taxon>Pseudomonadati</taxon>
        <taxon>Pseudomonadota</taxon>
        <taxon>Gammaproteobacteria</taxon>
        <taxon>Lysobacterales</taxon>
        <taxon>Lysobacteraceae</taxon>
        <taxon>Stenotrophomonas</taxon>
    </lineage>
</organism>
<dbReference type="Proteomes" id="UP000051254">
    <property type="component" value="Unassembled WGS sequence"/>
</dbReference>
<name>A0A0R0C011_9GAMM</name>
<evidence type="ECO:0000313" key="3">
    <source>
        <dbReference type="Proteomes" id="UP000051254"/>
    </source>
</evidence>
<proteinExistence type="predicted"/>